<gene>
    <name evidence="1" type="ORF">EDC19_0901</name>
</gene>
<dbReference type="EMBL" id="SMGQ01000011">
    <property type="protein sequence ID" value="TCK98479.1"/>
    <property type="molecule type" value="Genomic_DNA"/>
</dbReference>
<accession>A0A4R1N633</accession>
<dbReference type="Proteomes" id="UP000294545">
    <property type="component" value="Unassembled WGS sequence"/>
</dbReference>
<comment type="caution">
    <text evidence="1">The sequence shown here is derived from an EMBL/GenBank/DDBJ whole genome shotgun (WGS) entry which is preliminary data.</text>
</comment>
<organism evidence="1 2">
    <name type="scientific">Natranaerovirga hydrolytica</name>
    <dbReference type="NCBI Taxonomy" id="680378"/>
    <lineage>
        <taxon>Bacteria</taxon>
        <taxon>Bacillati</taxon>
        <taxon>Bacillota</taxon>
        <taxon>Clostridia</taxon>
        <taxon>Lachnospirales</taxon>
        <taxon>Natranaerovirgaceae</taxon>
        <taxon>Natranaerovirga</taxon>
    </lineage>
</organism>
<sequence>MVCSEKSKKRFSVFFETQNNALIFVPDYGKMIRVYYKYAIIYCVL</sequence>
<evidence type="ECO:0000313" key="1">
    <source>
        <dbReference type="EMBL" id="TCK98479.1"/>
    </source>
</evidence>
<reference evidence="1 2" key="1">
    <citation type="submission" date="2019-03" db="EMBL/GenBank/DDBJ databases">
        <title>Genomic Encyclopedia of Type Strains, Phase IV (KMG-IV): sequencing the most valuable type-strain genomes for metagenomic binning, comparative biology and taxonomic classification.</title>
        <authorList>
            <person name="Goeker M."/>
        </authorList>
    </citation>
    <scope>NUCLEOTIDE SEQUENCE [LARGE SCALE GENOMIC DNA]</scope>
    <source>
        <strain evidence="1 2">DSM 24176</strain>
    </source>
</reference>
<name>A0A4R1N633_9FIRM</name>
<protein>
    <submittedName>
        <fullName evidence="1">Uncharacterized protein</fullName>
    </submittedName>
</protein>
<dbReference type="AlphaFoldDB" id="A0A4R1N633"/>
<keyword evidence="2" id="KW-1185">Reference proteome</keyword>
<proteinExistence type="predicted"/>
<evidence type="ECO:0000313" key="2">
    <source>
        <dbReference type="Proteomes" id="UP000294545"/>
    </source>
</evidence>